<feature type="compositionally biased region" description="Basic and acidic residues" evidence="1">
    <location>
        <begin position="284"/>
        <end position="316"/>
    </location>
</feature>
<keyword evidence="3" id="KW-1185">Reference proteome</keyword>
<protein>
    <submittedName>
        <fullName evidence="2">Uncharacterized protein</fullName>
    </submittedName>
</protein>
<reference evidence="2" key="2">
    <citation type="submission" date="2021-08" db="EMBL/GenBank/DDBJ databases">
        <authorList>
            <person name="Tani A."/>
            <person name="Ola A."/>
            <person name="Ogura Y."/>
            <person name="Katsura K."/>
            <person name="Hayashi T."/>
        </authorList>
    </citation>
    <scope>NUCLEOTIDE SEQUENCE</scope>
    <source>
        <strain evidence="2">DSM 22415</strain>
    </source>
</reference>
<proteinExistence type="predicted"/>
<gene>
    <name evidence="2" type="ORF">IFDJLNFL_0385</name>
</gene>
<dbReference type="Proteomes" id="UP001055303">
    <property type="component" value="Unassembled WGS sequence"/>
</dbReference>
<accession>A0ABQ4RA31</accession>
<sequence length="532" mass="56365">MKRLRLSSIRIFLIPHPVPLPNGRGDPRLSRQRCATRPGSLDCPEPEGAVPAGRVVLRRAPALGERRTRRLRQAAEPRGVVREAHREVRLARGQRLHQVRPVRQRAHAIAGGGEVRGDGPGAFRRVEADREPGPAAAGGIVGEHQRQTPRGPALAGEADPGGGAVGERRDAGGVGHAPALGEARDLRCLRLEGDREAGEPPVEFGQRHLHGEVGGAEASGGGLPGLPGRAHRIGLQDRAIGRVEDEARILAGGEGGGGHDQVGPARRDRGPHGLHRLRVLQAGDGHHQRADPAGGERRRQRRGRGEVAAERRRAVDQDEGVPLSGGGAGGERLFQRHRPAAGAAREAARQRPGLGIGEVVADLGREPAQHLPQVLTASRAEIGVEDGGELRRRGIGGEPRVRPVVARKDDEAHAVRPRGLGAALDAVAPVIEPAEAADHHQLRPRDHLLDVEIDRERVAQPRQPGEAQSGQGRSLGRRGLGDAGEVGIGEGQDDDVPGLLAQIHRRLAFVEGDRIDADEVHAASLNPGPLCA</sequence>
<feature type="region of interest" description="Disordered" evidence="1">
    <location>
        <begin position="131"/>
        <end position="178"/>
    </location>
</feature>
<name>A0ABQ4RA31_9HYPH</name>
<dbReference type="EMBL" id="BPQI01000007">
    <property type="protein sequence ID" value="GJD54513.1"/>
    <property type="molecule type" value="Genomic_DNA"/>
</dbReference>
<evidence type="ECO:0000313" key="2">
    <source>
        <dbReference type="EMBL" id="GJD54513.1"/>
    </source>
</evidence>
<feature type="region of interest" description="Disordered" evidence="1">
    <location>
        <begin position="456"/>
        <end position="495"/>
    </location>
</feature>
<reference evidence="2" key="1">
    <citation type="journal article" date="2021" name="Front. Microbiol.">
        <title>Comprehensive Comparative Genomics and Phenotyping of Methylobacterium Species.</title>
        <authorList>
            <person name="Alessa O."/>
            <person name="Ogura Y."/>
            <person name="Fujitani Y."/>
            <person name="Takami H."/>
            <person name="Hayashi T."/>
            <person name="Sahin N."/>
            <person name="Tani A."/>
        </authorList>
    </citation>
    <scope>NUCLEOTIDE SEQUENCE</scope>
    <source>
        <strain evidence="2">DSM 22415</strain>
    </source>
</reference>
<feature type="region of interest" description="Disordered" evidence="1">
    <location>
        <begin position="250"/>
        <end position="332"/>
    </location>
</feature>
<evidence type="ECO:0000256" key="1">
    <source>
        <dbReference type="SAM" id="MobiDB-lite"/>
    </source>
</evidence>
<comment type="caution">
    <text evidence="2">The sequence shown here is derived from an EMBL/GenBank/DDBJ whole genome shotgun (WGS) entry which is preliminary data.</text>
</comment>
<feature type="compositionally biased region" description="Gly residues" evidence="1">
    <location>
        <begin position="481"/>
        <end position="490"/>
    </location>
</feature>
<evidence type="ECO:0000313" key="3">
    <source>
        <dbReference type="Proteomes" id="UP001055303"/>
    </source>
</evidence>
<organism evidence="2 3">
    <name type="scientific">Methylobacterium dankookense</name>
    <dbReference type="NCBI Taxonomy" id="560405"/>
    <lineage>
        <taxon>Bacteria</taxon>
        <taxon>Pseudomonadati</taxon>
        <taxon>Pseudomonadota</taxon>
        <taxon>Alphaproteobacteria</taxon>
        <taxon>Hyphomicrobiales</taxon>
        <taxon>Methylobacteriaceae</taxon>
        <taxon>Methylobacterium</taxon>
    </lineage>
</organism>